<evidence type="ECO:0000259" key="1">
    <source>
        <dbReference type="Pfam" id="PF01425"/>
    </source>
</evidence>
<feature type="domain" description="Amidase" evidence="1">
    <location>
        <begin position="207"/>
        <end position="393"/>
    </location>
</feature>
<comment type="caution">
    <text evidence="3">The sequence shown here is derived from an EMBL/GenBank/DDBJ whole genome shotgun (WGS) entry which is preliminary data.</text>
</comment>
<evidence type="ECO:0000259" key="2">
    <source>
        <dbReference type="Pfam" id="PF26053"/>
    </source>
</evidence>
<sequence length="481" mass="53099">MSWLQFFTGFSSWPKSTPISTPPSALSEPPGSHIAASFTFKIDKNSFLARRASKQLSILGSATAGPCAVILHREEPRITADWLQETVDRWHRVDDVFHPSFLETVIFVREEYTPEPVLDKDSWKLLDNNWKSKVAFAVTDREDIAEGPYYVRNGVLYTVWRLFPDTHEAFMTATLPQNEPSGAYQDLPYSDGRRLVIGAPSRLYSTATDTKPLNGLRITVKDNINLEGTKKTMSSRSWEELYPASNKTATALQSLLDLGAIVIGKTKLSQFAEVEVPTADWVDFHCPFNPRGDGYLSPEGSTAGGAVALAAFDFADVSIGTDTGGSLRDPSSKQGLFALRPSWGALSMDGIFPLAVWALTVNNISEAILMLLSAFDTVGFMCRDVDVLHKVASAWLPKTDVPAIQNLTKIIVLSDFEYGPGPAKMVFDDFVSRLEKTVQIKSTTMNLSDDWRRVNVTGDRESIVEYIGKVSFASTHHGVLS</sequence>
<gene>
    <name evidence="3" type="ORF">QQZ08_010934</name>
</gene>
<dbReference type="EMBL" id="JAZAVK010000153">
    <property type="protein sequence ID" value="KAK7419222.1"/>
    <property type="molecule type" value="Genomic_DNA"/>
</dbReference>
<dbReference type="PANTHER" id="PTHR46310:SF7">
    <property type="entry name" value="AMIDASE 1"/>
    <property type="match status" value="1"/>
</dbReference>
<evidence type="ECO:0008006" key="5">
    <source>
        <dbReference type="Google" id="ProtNLM"/>
    </source>
</evidence>
<dbReference type="Pfam" id="PF26053">
    <property type="entry name" value="DUF8016"/>
    <property type="match status" value="1"/>
</dbReference>
<feature type="domain" description="Scytalone dehydratase-like protein Arp1 N-terminal" evidence="2">
    <location>
        <begin position="57"/>
        <end position="130"/>
    </location>
</feature>
<dbReference type="SUPFAM" id="SSF75304">
    <property type="entry name" value="Amidase signature (AS) enzymes"/>
    <property type="match status" value="1"/>
</dbReference>
<dbReference type="InterPro" id="IPR036928">
    <property type="entry name" value="AS_sf"/>
</dbReference>
<dbReference type="Pfam" id="PF01425">
    <property type="entry name" value="Amidase"/>
    <property type="match status" value="1"/>
</dbReference>
<keyword evidence="4" id="KW-1185">Reference proteome</keyword>
<dbReference type="Gene3D" id="3.90.1300.10">
    <property type="entry name" value="Amidase signature (AS) domain"/>
    <property type="match status" value="1"/>
</dbReference>
<evidence type="ECO:0000313" key="3">
    <source>
        <dbReference type="EMBL" id="KAK7419222.1"/>
    </source>
</evidence>
<evidence type="ECO:0000313" key="4">
    <source>
        <dbReference type="Proteomes" id="UP001498421"/>
    </source>
</evidence>
<accession>A0ABR1HEE6</accession>
<dbReference type="InterPro" id="IPR023631">
    <property type="entry name" value="Amidase_dom"/>
</dbReference>
<organism evidence="3 4">
    <name type="scientific">Neonectria magnoliae</name>
    <dbReference type="NCBI Taxonomy" id="2732573"/>
    <lineage>
        <taxon>Eukaryota</taxon>
        <taxon>Fungi</taxon>
        <taxon>Dikarya</taxon>
        <taxon>Ascomycota</taxon>
        <taxon>Pezizomycotina</taxon>
        <taxon>Sordariomycetes</taxon>
        <taxon>Hypocreomycetidae</taxon>
        <taxon>Hypocreales</taxon>
        <taxon>Nectriaceae</taxon>
        <taxon>Neonectria</taxon>
    </lineage>
</organism>
<reference evidence="3 4" key="1">
    <citation type="journal article" date="2025" name="Microbiol. Resour. Announc.">
        <title>Draft genome sequences for Neonectria magnoliae and Neonectria punicea, canker pathogens of Liriodendron tulipifera and Acer saccharum in West Virginia.</title>
        <authorList>
            <person name="Petronek H.M."/>
            <person name="Kasson M.T."/>
            <person name="Metheny A.M."/>
            <person name="Stauder C.M."/>
            <person name="Lovett B."/>
            <person name="Lynch S.C."/>
            <person name="Garnas J.R."/>
            <person name="Kasson L.R."/>
            <person name="Stajich J.E."/>
        </authorList>
    </citation>
    <scope>NUCLEOTIDE SEQUENCE [LARGE SCALE GENOMIC DNA]</scope>
    <source>
        <strain evidence="3 4">NRRL 64651</strain>
    </source>
</reference>
<dbReference type="Proteomes" id="UP001498421">
    <property type="component" value="Unassembled WGS sequence"/>
</dbReference>
<dbReference type="PANTHER" id="PTHR46310">
    <property type="entry name" value="AMIDASE 1"/>
    <property type="match status" value="1"/>
</dbReference>
<dbReference type="InterPro" id="IPR058329">
    <property type="entry name" value="Arp1_N"/>
</dbReference>
<protein>
    <recommendedName>
        <fullName evidence="5">Amidase domain-containing protein</fullName>
    </recommendedName>
</protein>
<proteinExistence type="predicted"/>
<name>A0ABR1HEE6_9HYPO</name>